<dbReference type="SFLD" id="SFLDS00003">
    <property type="entry name" value="Haloacid_Dehalogenase"/>
    <property type="match status" value="1"/>
</dbReference>
<dbReference type="Proteomes" id="UP000518266">
    <property type="component" value="Unassembled WGS sequence"/>
</dbReference>
<evidence type="ECO:0000313" key="3">
    <source>
        <dbReference type="Proteomes" id="UP000518266"/>
    </source>
</evidence>
<dbReference type="InterPro" id="IPR023214">
    <property type="entry name" value="HAD_sf"/>
</dbReference>
<dbReference type="InterPro" id="IPR036412">
    <property type="entry name" value="HAD-like_sf"/>
</dbReference>
<dbReference type="InterPro" id="IPR010708">
    <property type="entry name" value="5'(3')-deoxyribonucleotidase"/>
</dbReference>
<dbReference type="SFLD" id="SFLDG01126">
    <property type="entry name" value="C1.2:_Nucleotidase_Like"/>
    <property type="match status" value="1"/>
</dbReference>
<dbReference type="OrthoDB" id="10248475at2759"/>
<dbReference type="FunFam" id="3.40.50.1000:FF:000133">
    <property type="entry name" value="5'(3')-deoxyribonucleotidase, cytosolic type"/>
    <property type="match status" value="1"/>
</dbReference>
<dbReference type="AlphaFoldDB" id="A0A7J5YWW5"/>
<dbReference type="SUPFAM" id="SSF56784">
    <property type="entry name" value="HAD-like"/>
    <property type="match status" value="1"/>
</dbReference>
<organism evidence="2 3">
    <name type="scientific">Dissostichus mawsoni</name>
    <name type="common">Antarctic cod</name>
    <dbReference type="NCBI Taxonomy" id="36200"/>
    <lineage>
        <taxon>Eukaryota</taxon>
        <taxon>Metazoa</taxon>
        <taxon>Chordata</taxon>
        <taxon>Craniata</taxon>
        <taxon>Vertebrata</taxon>
        <taxon>Euteleostomi</taxon>
        <taxon>Actinopterygii</taxon>
        <taxon>Neopterygii</taxon>
        <taxon>Teleostei</taxon>
        <taxon>Neoteleostei</taxon>
        <taxon>Acanthomorphata</taxon>
        <taxon>Eupercaria</taxon>
        <taxon>Perciformes</taxon>
        <taxon>Notothenioidei</taxon>
        <taxon>Nototheniidae</taxon>
        <taxon>Dissostichus</taxon>
    </lineage>
</organism>
<feature type="active site" description="Proton donor" evidence="1">
    <location>
        <position position="42"/>
    </location>
</feature>
<dbReference type="GO" id="GO:0008253">
    <property type="term" value="F:5'-nucleotidase activity"/>
    <property type="evidence" value="ECO:0007669"/>
    <property type="project" value="InterPro"/>
</dbReference>
<evidence type="ECO:0000256" key="1">
    <source>
        <dbReference type="PIRSR" id="PIRSR610708-1"/>
    </source>
</evidence>
<sequence length="283" mass="32063">MMLLLSTTRLLGRGKTLLRDPVRRISVDMSSGKRLRVLVDMDGVLADFEGGFLKKYRAKYPEDPFISLQDRRGFWVSTQYGQLRSDLCEKAISIWESKDFFMELEPLPGGLEAVREMAQMENTDVFICTSPINHIQHCPYEKYAWVEQHLGQGFLEQVILTRDKTVISGDILIDDKPDILGVDPDPTWEHILFTTCHNKHLSPPQKRLLSWADDWRAVLNSRRHDRSGDEIVVGARGNAVTLKSGDEIIAEPRGNAVLLKYQKKKGSGDEIIADARGNAVSQK</sequence>
<dbReference type="Gene3D" id="3.40.50.1000">
    <property type="entry name" value="HAD superfamily/HAD-like"/>
    <property type="match status" value="1"/>
</dbReference>
<gene>
    <name evidence="2" type="ORF">F7725_013907</name>
</gene>
<dbReference type="GO" id="GO:0009223">
    <property type="term" value="P:pyrimidine deoxyribonucleotide catabolic process"/>
    <property type="evidence" value="ECO:0007669"/>
    <property type="project" value="TreeGrafter"/>
</dbReference>
<dbReference type="PANTHER" id="PTHR16504">
    <property type="entry name" value="5'(3')-DEOXYRIBONUCLEOTIDASE"/>
    <property type="match status" value="1"/>
</dbReference>
<reference evidence="2 3" key="1">
    <citation type="submission" date="2020-03" db="EMBL/GenBank/DDBJ databases">
        <title>Dissostichus mawsoni Genome sequencing and assembly.</title>
        <authorList>
            <person name="Park H."/>
        </authorList>
    </citation>
    <scope>NUCLEOTIDE SEQUENCE [LARGE SCALE GENOMIC DNA]</scope>
    <source>
        <strain evidence="2">DM0001</strain>
        <tissue evidence="2">Muscle</tissue>
    </source>
</reference>
<dbReference type="SFLD" id="SFLDG01145">
    <property type="entry name" value="C1.2.1"/>
    <property type="match status" value="1"/>
</dbReference>
<dbReference type="Pfam" id="PF06941">
    <property type="entry name" value="NT5C"/>
    <property type="match status" value="1"/>
</dbReference>
<name>A0A7J5YWW5_DISMA</name>
<accession>A0A7J5YWW5</accession>
<dbReference type="PANTHER" id="PTHR16504:SF4">
    <property type="entry name" value="5'(3')-DEOXYRIBONUCLEOTIDASE"/>
    <property type="match status" value="1"/>
</dbReference>
<protein>
    <recommendedName>
        <fullName evidence="4">5',3'-nucleotidase, mitochondrial</fullName>
    </recommendedName>
</protein>
<feature type="active site" description="Nucleophile" evidence="1">
    <location>
        <position position="40"/>
    </location>
</feature>
<comment type="caution">
    <text evidence="2">The sequence shown here is derived from an EMBL/GenBank/DDBJ whole genome shotgun (WGS) entry which is preliminary data.</text>
</comment>
<dbReference type="GO" id="GO:0005739">
    <property type="term" value="C:mitochondrion"/>
    <property type="evidence" value="ECO:0007669"/>
    <property type="project" value="TreeGrafter"/>
</dbReference>
<evidence type="ECO:0000313" key="2">
    <source>
        <dbReference type="EMBL" id="KAF3853219.1"/>
    </source>
</evidence>
<dbReference type="CDD" id="cd02587">
    <property type="entry name" value="HAD_5-3dNT"/>
    <property type="match status" value="1"/>
</dbReference>
<dbReference type="EMBL" id="JAAKFY010000008">
    <property type="protein sequence ID" value="KAF3853219.1"/>
    <property type="molecule type" value="Genomic_DNA"/>
</dbReference>
<proteinExistence type="predicted"/>
<evidence type="ECO:0008006" key="4">
    <source>
        <dbReference type="Google" id="ProtNLM"/>
    </source>
</evidence>
<dbReference type="Gene3D" id="1.10.40.40">
    <property type="entry name" value="Deoxyribonucleotidase, domain 2"/>
    <property type="match status" value="1"/>
</dbReference>
<keyword evidence="3" id="KW-1185">Reference proteome</keyword>